<evidence type="ECO:0000313" key="2">
    <source>
        <dbReference type="Proteomes" id="UP000001194"/>
    </source>
</evidence>
<name>B0DUZ9_LACBS</name>
<dbReference type="KEGG" id="lbc:LACBIDRAFT_310735"/>
<organism evidence="2">
    <name type="scientific">Laccaria bicolor (strain S238N-H82 / ATCC MYA-4686)</name>
    <name type="common">Bicoloured deceiver</name>
    <name type="synonym">Laccaria laccata var. bicolor</name>
    <dbReference type="NCBI Taxonomy" id="486041"/>
    <lineage>
        <taxon>Eukaryota</taxon>
        <taxon>Fungi</taxon>
        <taxon>Dikarya</taxon>
        <taxon>Basidiomycota</taxon>
        <taxon>Agaricomycotina</taxon>
        <taxon>Agaricomycetes</taxon>
        <taxon>Agaricomycetidae</taxon>
        <taxon>Agaricales</taxon>
        <taxon>Agaricineae</taxon>
        <taxon>Hydnangiaceae</taxon>
        <taxon>Laccaria</taxon>
    </lineage>
</organism>
<gene>
    <name evidence="1" type="ORF">LACBIDRAFT_310735</name>
</gene>
<dbReference type="GeneID" id="6083340"/>
<sequence length="173" mass="18885">MTTSKTASTLSAYQSPNIRWKRLLGGVAVWSEGLRMLVWPRGDRRAASGCLQFKQLQLKALLSQIPFPALTIVGMRLQLAGFQVSIEGPGIQQAPQGVLFNVSLTSSSSARASFPPLPVEGSGSGSGNYSISAGLFSIFMVYYLRFPCHFFSSSFTHLRYPPLTLSAVHLRRT</sequence>
<protein>
    <submittedName>
        <fullName evidence="1">Predicted protein</fullName>
    </submittedName>
</protein>
<keyword evidence="2" id="KW-1185">Reference proteome</keyword>
<evidence type="ECO:0000313" key="1">
    <source>
        <dbReference type="EMBL" id="EDR01629.1"/>
    </source>
</evidence>
<dbReference type="InParanoid" id="B0DUZ9"/>
<dbReference type="EMBL" id="DS547137">
    <property type="protein sequence ID" value="EDR01629.1"/>
    <property type="molecule type" value="Genomic_DNA"/>
</dbReference>
<dbReference type="RefSeq" id="XP_001887705.1">
    <property type="nucleotide sequence ID" value="XM_001887670.1"/>
</dbReference>
<dbReference type="Proteomes" id="UP000001194">
    <property type="component" value="Unassembled WGS sequence"/>
</dbReference>
<dbReference type="AlphaFoldDB" id="B0DUZ9"/>
<proteinExistence type="predicted"/>
<accession>B0DUZ9</accession>
<reference evidence="1 2" key="1">
    <citation type="journal article" date="2008" name="Nature">
        <title>The genome of Laccaria bicolor provides insights into mycorrhizal symbiosis.</title>
        <authorList>
            <person name="Martin F."/>
            <person name="Aerts A."/>
            <person name="Ahren D."/>
            <person name="Brun A."/>
            <person name="Danchin E.G.J."/>
            <person name="Duchaussoy F."/>
            <person name="Gibon J."/>
            <person name="Kohler A."/>
            <person name="Lindquist E."/>
            <person name="Pereda V."/>
            <person name="Salamov A."/>
            <person name="Shapiro H.J."/>
            <person name="Wuyts J."/>
            <person name="Blaudez D."/>
            <person name="Buee M."/>
            <person name="Brokstein P."/>
            <person name="Canbaeck B."/>
            <person name="Cohen D."/>
            <person name="Courty P.E."/>
            <person name="Coutinho P.M."/>
            <person name="Delaruelle C."/>
            <person name="Detter J.C."/>
            <person name="Deveau A."/>
            <person name="DiFazio S."/>
            <person name="Duplessis S."/>
            <person name="Fraissinet-Tachet L."/>
            <person name="Lucic E."/>
            <person name="Frey-Klett P."/>
            <person name="Fourrey C."/>
            <person name="Feussner I."/>
            <person name="Gay G."/>
            <person name="Grimwood J."/>
            <person name="Hoegger P.J."/>
            <person name="Jain P."/>
            <person name="Kilaru S."/>
            <person name="Labbe J."/>
            <person name="Lin Y.C."/>
            <person name="Legue V."/>
            <person name="Le Tacon F."/>
            <person name="Marmeisse R."/>
            <person name="Melayah D."/>
            <person name="Montanini B."/>
            <person name="Muratet M."/>
            <person name="Nehls U."/>
            <person name="Niculita-Hirzel H."/>
            <person name="Oudot-Le Secq M.P."/>
            <person name="Peter M."/>
            <person name="Quesneville H."/>
            <person name="Rajashekar B."/>
            <person name="Reich M."/>
            <person name="Rouhier N."/>
            <person name="Schmutz J."/>
            <person name="Yin T."/>
            <person name="Chalot M."/>
            <person name="Henrissat B."/>
            <person name="Kuees U."/>
            <person name="Lucas S."/>
            <person name="Van de Peer Y."/>
            <person name="Podila G.K."/>
            <person name="Polle A."/>
            <person name="Pukkila P.J."/>
            <person name="Richardson P.M."/>
            <person name="Rouze P."/>
            <person name="Sanders I.R."/>
            <person name="Stajich J.E."/>
            <person name="Tunlid A."/>
            <person name="Tuskan G."/>
            <person name="Grigoriev I.V."/>
        </authorList>
    </citation>
    <scope>NUCLEOTIDE SEQUENCE [LARGE SCALE GENOMIC DNA]</scope>
    <source>
        <strain evidence="2">S238N-H82 / ATCC MYA-4686</strain>
    </source>
</reference>
<dbReference type="HOGENOM" id="CLU_1547868_0_0_1"/>